<organism evidence="1 2">
    <name type="scientific">Trifolium medium</name>
    <dbReference type="NCBI Taxonomy" id="97028"/>
    <lineage>
        <taxon>Eukaryota</taxon>
        <taxon>Viridiplantae</taxon>
        <taxon>Streptophyta</taxon>
        <taxon>Embryophyta</taxon>
        <taxon>Tracheophyta</taxon>
        <taxon>Spermatophyta</taxon>
        <taxon>Magnoliopsida</taxon>
        <taxon>eudicotyledons</taxon>
        <taxon>Gunneridae</taxon>
        <taxon>Pentapetalae</taxon>
        <taxon>rosids</taxon>
        <taxon>fabids</taxon>
        <taxon>Fabales</taxon>
        <taxon>Fabaceae</taxon>
        <taxon>Papilionoideae</taxon>
        <taxon>50 kb inversion clade</taxon>
        <taxon>NPAAA clade</taxon>
        <taxon>Hologalegina</taxon>
        <taxon>IRL clade</taxon>
        <taxon>Trifolieae</taxon>
        <taxon>Trifolium</taxon>
    </lineage>
</organism>
<protein>
    <submittedName>
        <fullName evidence="1">Uncharacterized protein</fullName>
    </submittedName>
</protein>
<feature type="non-terminal residue" evidence="1">
    <location>
        <position position="1"/>
    </location>
</feature>
<dbReference type="AlphaFoldDB" id="A0A392SEN0"/>
<reference evidence="1 2" key="1">
    <citation type="journal article" date="2018" name="Front. Plant Sci.">
        <title>Red Clover (Trifolium pratense) and Zigzag Clover (T. medium) - A Picture of Genomic Similarities and Differences.</title>
        <authorList>
            <person name="Dluhosova J."/>
            <person name="Istvanek J."/>
            <person name="Nedelnik J."/>
            <person name="Repkova J."/>
        </authorList>
    </citation>
    <scope>NUCLEOTIDE SEQUENCE [LARGE SCALE GENOMIC DNA]</scope>
    <source>
        <strain evidence="2">cv. 10/8</strain>
        <tissue evidence="1">Leaf</tissue>
    </source>
</reference>
<name>A0A392SEN0_9FABA</name>
<keyword evidence="2" id="KW-1185">Reference proteome</keyword>
<comment type="caution">
    <text evidence="1">The sequence shown here is derived from an EMBL/GenBank/DDBJ whole genome shotgun (WGS) entry which is preliminary data.</text>
</comment>
<dbReference type="EMBL" id="LXQA010357014">
    <property type="protein sequence ID" value="MCI46400.1"/>
    <property type="molecule type" value="Genomic_DNA"/>
</dbReference>
<dbReference type="Proteomes" id="UP000265520">
    <property type="component" value="Unassembled WGS sequence"/>
</dbReference>
<accession>A0A392SEN0</accession>
<evidence type="ECO:0000313" key="1">
    <source>
        <dbReference type="EMBL" id="MCI46400.1"/>
    </source>
</evidence>
<sequence>FVEICQFSWFLVHRAGGLGVGGEGDTVA</sequence>
<evidence type="ECO:0000313" key="2">
    <source>
        <dbReference type="Proteomes" id="UP000265520"/>
    </source>
</evidence>
<proteinExistence type="predicted"/>